<reference evidence="2 3" key="1">
    <citation type="journal article" date="2012" name="New Phytol.">
        <title>Insight into trade-off between wood decay and parasitism from the genome of a fungal forest pathogen.</title>
        <authorList>
            <person name="Olson A."/>
            <person name="Aerts A."/>
            <person name="Asiegbu F."/>
            <person name="Belbahri L."/>
            <person name="Bouzid O."/>
            <person name="Broberg A."/>
            <person name="Canback B."/>
            <person name="Coutinho P.M."/>
            <person name="Cullen D."/>
            <person name="Dalman K."/>
            <person name="Deflorio G."/>
            <person name="van Diepen L.T."/>
            <person name="Dunand C."/>
            <person name="Duplessis S."/>
            <person name="Durling M."/>
            <person name="Gonthier P."/>
            <person name="Grimwood J."/>
            <person name="Fossdal C.G."/>
            <person name="Hansson D."/>
            <person name="Henrissat B."/>
            <person name="Hietala A."/>
            <person name="Himmelstrand K."/>
            <person name="Hoffmeister D."/>
            <person name="Hogberg N."/>
            <person name="James T.Y."/>
            <person name="Karlsson M."/>
            <person name="Kohler A."/>
            <person name="Kues U."/>
            <person name="Lee Y.H."/>
            <person name="Lin Y.C."/>
            <person name="Lind M."/>
            <person name="Lindquist E."/>
            <person name="Lombard V."/>
            <person name="Lucas S."/>
            <person name="Lunden K."/>
            <person name="Morin E."/>
            <person name="Murat C."/>
            <person name="Park J."/>
            <person name="Raffaello T."/>
            <person name="Rouze P."/>
            <person name="Salamov A."/>
            <person name="Schmutz J."/>
            <person name="Solheim H."/>
            <person name="Stahlberg J."/>
            <person name="Velez H."/>
            <person name="de Vries R.P."/>
            <person name="Wiebenga A."/>
            <person name="Woodward S."/>
            <person name="Yakovlev I."/>
            <person name="Garbelotto M."/>
            <person name="Martin F."/>
            <person name="Grigoriev I.V."/>
            <person name="Stenlid J."/>
        </authorList>
    </citation>
    <scope>NUCLEOTIDE SEQUENCE [LARGE SCALE GENOMIC DNA]</scope>
    <source>
        <strain evidence="2 3">TC 32-1</strain>
    </source>
</reference>
<sequence>MAPRASPKKRAARTASSAPTKRSARSKPARAKRSPTPDDAELESSDDNHEDEDAGDEFREELDSDALDEDDVDDDAGTKKRKRTSPTKGKVKSARAPKRSAKRRRDASDEDEDEDADAAGVTLAPGQVIVGTVVQAPKSGRVPPGRISQNTLNFLAQLKDPECNDRECCNLTHIHIFPPGLNYTVCLTQPVFRLAEKEWKAFIEKLTDLIVEVDTQIPTLPPKDVIYRIYRDVRFSNDKTPYKTGFTATFSRSGRKGIFAGSVPMRCCFFMCSVEPGGGSLLAAGSWAPGKNELATIRSHLQHNASRLRQVISAEAFVARFGEPAPHPKGARRSIFGMEDELKVSPKGIDKTHKNIDLLKCRSFVVVHKFTDEQVLRADFGQKLAEVFEVAKPLVYCLNDYMTVGIEDEEAEGEGEGEEEEEGEGGTEGE</sequence>
<dbReference type="InParanoid" id="W4JWN5"/>
<feature type="region of interest" description="Disordered" evidence="1">
    <location>
        <begin position="407"/>
        <end position="430"/>
    </location>
</feature>
<dbReference type="KEGG" id="hir:HETIRDRAFT_327131"/>
<feature type="compositionally biased region" description="Acidic residues" evidence="1">
    <location>
        <begin position="38"/>
        <end position="75"/>
    </location>
</feature>
<evidence type="ECO:0000313" key="2">
    <source>
        <dbReference type="EMBL" id="ETW77505.1"/>
    </source>
</evidence>
<feature type="compositionally biased region" description="Acidic residues" evidence="1">
    <location>
        <begin position="108"/>
        <end position="117"/>
    </location>
</feature>
<gene>
    <name evidence="2" type="ORF">HETIRDRAFT_327131</name>
</gene>
<feature type="compositionally biased region" description="Basic residues" evidence="1">
    <location>
        <begin position="22"/>
        <end position="33"/>
    </location>
</feature>
<accession>W4JWN5</accession>
<dbReference type="EMBL" id="KI925463">
    <property type="protein sequence ID" value="ETW77505.1"/>
    <property type="molecule type" value="Genomic_DNA"/>
</dbReference>
<dbReference type="Pfam" id="PF09365">
    <property type="entry name" value="DUF2461"/>
    <property type="match status" value="1"/>
</dbReference>
<dbReference type="PANTHER" id="PTHR36452:SF1">
    <property type="entry name" value="DUF2461 DOMAIN-CONTAINING PROTEIN"/>
    <property type="match status" value="1"/>
</dbReference>
<dbReference type="HOGENOM" id="CLU_036742_3_0_1"/>
<proteinExistence type="predicted"/>
<dbReference type="OrthoDB" id="2537769at2759"/>
<keyword evidence="3" id="KW-1185">Reference proteome</keyword>
<dbReference type="RefSeq" id="XP_009551001.1">
    <property type="nucleotide sequence ID" value="XM_009552706.1"/>
</dbReference>
<organism evidence="2 3">
    <name type="scientific">Heterobasidion irregulare (strain TC 32-1)</name>
    <dbReference type="NCBI Taxonomy" id="747525"/>
    <lineage>
        <taxon>Eukaryota</taxon>
        <taxon>Fungi</taxon>
        <taxon>Dikarya</taxon>
        <taxon>Basidiomycota</taxon>
        <taxon>Agaricomycotina</taxon>
        <taxon>Agaricomycetes</taxon>
        <taxon>Russulales</taxon>
        <taxon>Bondarzewiaceae</taxon>
        <taxon>Heterobasidion</taxon>
        <taxon>Heterobasidion annosum species complex</taxon>
    </lineage>
</organism>
<feature type="region of interest" description="Disordered" evidence="1">
    <location>
        <begin position="1"/>
        <end position="123"/>
    </location>
</feature>
<protein>
    <submittedName>
        <fullName evidence="2">Uncharacterized protein</fullName>
    </submittedName>
</protein>
<dbReference type="InterPro" id="IPR012808">
    <property type="entry name" value="CHP02453"/>
</dbReference>
<feature type="compositionally biased region" description="Basic residues" evidence="1">
    <location>
        <begin position="1"/>
        <end position="12"/>
    </location>
</feature>
<dbReference type="NCBIfam" id="TIGR02453">
    <property type="entry name" value="TIGR02453 family protein"/>
    <property type="match status" value="1"/>
</dbReference>
<name>W4JWN5_HETIT</name>
<dbReference type="PANTHER" id="PTHR36452">
    <property type="entry name" value="CHROMOSOME 12, WHOLE GENOME SHOTGUN SEQUENCE"/>
    <property type="match status" value="1"/>
</dbReference>
<feature type="compositionally biased region" description="Basic residues" evidence="1">
    <location>
        <begin position="79"/>
        <end position="105"/>
    </location>
</feature>
<dbReference type="GeneID" id="20671299"/>
<evidence type="ECO:0000313" key="3">
    <source>
        <dbReference type="Proteomes" id="UP000030671"/>
    </source>
</evidence>
<dbReference type="eggNOG" id="ENOG502RKMH">
    <property type="taxonomic scope" value="Eukaryota"/>
</dbReference>
<dbReference type="AlphaFoldDB" id="W4JWN5"/>
<dbReference type="Proteomes" id="UP000030671">
    <property type="component" value="Unassembled WGS sequence"/>
</dbReference>
<evidence type="ECO:0000256" key="1">
    <source>
        <dbReference type="SAM" id="MobiDB-lite"/>
    </source>
</evidence>